<dbReference type="InterPro" id="IPR050618">
    <property type="entry name" value="Ubq-SigPath_Reg"/>
</dbReference>
<evidence type="ECO:0000256" key="4">
    <source>
        <dbReference type="SAM" id="MobiDB-lite"/>
    </source>
</evidence>
<organism evidence="6 7">
    <name type="scientific">Camellia sinensis var. sinensis</name>
    <name type="common">China tea</name>
    <dbReference type="NCBI Taxonomy" id="542762"/>
    <lineage>
        <taxon>Eukaryota</taxon>
        <taxon>Viridiplantae</taxon>
        <taxon>Streptophyta</taxon>
        <taxon>Embryophyta</taxon>
        <taxon>Tracheophyta</taxon>
        <taxon>Spermatophyta</taxon>
        <taxon>Magnoliopsida</taxon>
        <taxon>eudicotyledons</taxon>
        <taxon>Gunneridae</taxon>
        <taxon>Pentapetalae</taxon>
        <taxon>asterids</taxon>
        <taxon>Ericales</taxon>
        <taxon>Theaceae</taxon>
        <taxon>Camellia</taxon>
    </lineage>
</organism>
<keyword evidence="2" id="KW-0812">Transmembrane</keyword>
<dbReference type="InterPro" id="IPR006595">
    <property type="entry name" value="CTLH_C"/>
</dbReference>
<dbReference type="Gene3D" id="6.10.160.20">
    <property type="match status" value="1"/>
</dbReference>
<dbReference type="Gene3D" id="1.50.40.10">
    <property type="entry name" value="Mitochondrial carrier domain"/>
    <property type="match status" value="1"/>
</dbReference>
<evidence type="ECO:0000256" key="1">
    <source>
        <dbReference type="ARBA" id="ARBA00004141"/>
    </source>
</evidence>
<dbReference type="SUPFAM" id="SSF103506">
    <property type="entry name" value="Mitochondrial carrier"/>
    <property type="match status" value="1"/>
</dbReference>
<dbReference type="InterPro" id="IPR025718">
    <property type="entry name" value="SAP30_Sin3-bd"/>
</dbReference>
<dbReference type="PANTHER" id="PTHR12864">
    <property type="entry name" value="RAN BINDING PROTEIN 9-RELATED"/>
    <property type="match status" value="1"/>
</dbReference>
<dbReference type="AlphaFoldDB" id="A0A4S4E1E3"/>
<gene>
    <name evidence="6" type="ORF">TEA_000345</name>
</gene>
<dbReference type="Pfam" id="PF13867">
    <property type="entry name" value="SAP30_Sin3_bdg"/>
    <property type="match status" value="1"/>
</dbReference>
<evidence type="ECO:0000313" key="7">
    <source>
        <dbReference type="Proteomes" id="UP000306102"/>
    </source>
</evidence>
<keyword evidence="3" id="KW-0472">Membrane</keyword>
<feature type="compositionally biased region" description="Polar residues" evidence="4">
    <location>
        <begin position="832"/>
        <end position="847"/>
    </location>
</feature>
<dbReference type="InterPro" id="IPR038291">
    <property type="entry name" value="SAP30_C_sf"/>
</dbReference>
<keyword evidence="7" id="KW-1185">Reference proteome</keyword>
<dbReference type="PROSITE" id="PS50897">
    <property type="entry name" value="CTLH"/>
    <property type="match status" value="2"/>
</dbReference>
<name>A0A4S4E1E3_CAMSN</name>
<dbReference type="GO" id="GO:0016020">
    <property type="term" value="C:membrane"/>
    <property type="evidence" value="ECO:0007669"/>
    <property type="project" value="UniProtKB-SubCell"/>
</dbReference>
<feature type="region of interest" description="Disordered" evidence="4">
    <location>
        <begin position="1140"/>
        <end position="1159"/>
    </location>
</feature>
<dbReference type="Pfam" id="PF10607">
    <property type="entry name" value="CTLH"/>
    <property type="match status" value="1"/>
</dbReference>
<evidence type="ECO:0000256" key="3">
    <source>
        <dbReference type="ARBA" id="ARBA00023136"/>
    </source>
</evidence>
<feature type="domain" description="CTLH" evidence="5">
    <location>
        <begin position="917"/>
        <end position="974"/>
    </location>
</feature>
<dbReference type="EMBL" id="SDRB02008363">
    <property type="protein sequence ID" value="THG09632.1"/>
    <property type="molecule type" value="Genomic_DNA"/>
</dbReference>
<evidence type="ECO:0000259" key="5">
    <source>
        <dbReference type="PROSITE" id="PS50897"/>
    </source>
</evidence>
<feature type="compositionally biased region" description="Basic and acidic residues" evidence="4">
    <location>
        <begin position="241"/>
        <end position="261"/>
    </location>
</feature>
<dbReference type="SMART" id="SM00668">
    <property type="entry name" value="CTLH"/>
    <property type="match status" value="2"/>
</dbReference>
<dbReference type="Pfam" id="PF00153">
    <property type="entry name" value="Mito_carr"/>
    <property type="match status" value="1"/>
</dbReference>
<sequence>MESMPVNWEALDALVIDFAKSENLIEDSAVSSSSPSSSSPSSSPSSFSYHSRLLIRQIRRSLEVGDIDVAIDLLRVHAPLILDDHRLLFRLQKQKFIELLRRGTAEDRDSAINCLRTALAPCALDAYPEAYEEFKHVLLAFIFDKDDQNSPVANEEFVYWFFFFVNGWVTWREKNNTQLFQQRDLYVLLEGLRRLTLEKEMTALWRYWRHFNLVDAIPNPSKEQLMDVVQRHFMSQQLDEFAKHKTSKREESSDSESKSNPKPEPYNWLTNFHRDLIAGALMGGVVHTITAPIERTKVILQTQESNINIVAEPHRKFKGMVDCIVRMVREEVTPRSFQSGIMRDLAQDKLTPGGEPSPTNKRFNCERRGSGGGLKYISRRSNTSELTWEEGKALLREHIRLGDLQDDFLDQLYALKDGNRTQLKLQTNEYVQNFPKMTDDQILKDNEVLIDDPKASQEDLVITQVKARVENEELVAMEAVGTEESKQPAASVMQNMPLMDVKVELHGTILIEEKAEHMESMIIDTRKSIQIDCKQYIATPKEKGMDGPSNNLCFEIPALSLFVLHQFGSNHWSERRRFDIAGLMSSVLRAHLQAYDPILSMTLRYLISIHKGFCLRQGISSPISDLTERLLLEERDPPATPQESLYEAPPFDEVDIQALAHAVELTRQGAVDSLRFAKGDLSQAFQGRAYNPLFDVNIVQSGMYKFAVHLSYGLNELCRMRLDVSMLDDLVREYCVYRGIVDSVLASPSESGIQIMSGPLKVNQPEPGYCSSRNCSLEVECATSKHSDGETSISNAHMDGSPEINGDVVSMEGMDTEERYPCETRNNHDDCSTSGTQHSLSSKVLQRNRSHGLGERSKRKRWRGRQEKPSLIPEVLSGSSMQEVITSTSLASTSLLKEQQVSESHNDVDMVSKGEDKYEIVLGLKELASRGMAVEVVEGVNAMDSDFFAQNPLLLFQLKQVEFLKLVSSGDHSSALRVACSHLGPLAASDPALLKPLKETLFALLRPNEDALGGGLPLHALATSATRDYAPMNVGILTNMVYPYRVLVLCMVTSVEHKHMFGHAQVAIGRRLGIEEPQLMKIMRATLYTHNEWFKLQMCKDRFEGILRIDSLKEVSSPFLSDAAMKSNADTCTHGSSQIAVSSSSRMQEDGNSPTQVSSREICDENAILKVMEFLALPRADAIHLLAQYNGNAETVIQQIFA</sequence>
<feature type="domain" description="CTLH" evidence="5">
    <location>
        <begin position="51"/>
        <end position="107"/>
    </location>
</feature>
<dbReference type="InterPro" id="IPR024964">
    <property type="entry name" value="CTLH/CRA"/>
</dbReference>
<dbReference type="Proteomes" id="UP000306102">
    <property type="component" value="Unassembled WGS sequence"/>
</dbReference>
<dbReference type="STRING" id="542762.A0A4S4E1E3"/>
<feature type="region of interest" description="Disordered" evidence="4">
    <location>
        <begin position="241"/>
        <end position="266"/>
    </location>
</feature>
<evidence type="ECO:0000256" key="2">
    <source>
        <dbReference type="ARBA" id="ARBA00022692"/>
    </source>
</evidence>
<feature type="region of interest" description="Disordered" evidence="4">
    <location>
        <begin position="825"/>
        <end position="867"/>
    </location>
</feature>
<comment type="caution">
    <text evidence="6">The sequence shown here is derived from an EMBL/GenBank/DDBJ whole genome shotgun (WGS) entry which is preliminary data.</text>
</comment>
<protein>
    <recommendedName>
        <fullName evidence="5">CTLH domain-containing protein</fullName>
    </recommendedName>
</protein>
<comment type="subcellular location">
    <subcellularLocation>
        <location evidence="1">Membrane</location>
        <topology evidence="1">Multi-pass membrane protein</topology>
    </subcellularLocation>
</comment>
<accession>A0A4S4E1E3</accession>
<dbReference type="InterPro" id="IPR023395">
    <property type="entry name" value="MCP_dom_sf"/>
</dbReference>
<reference evidence="6 7" key="1">
    <citation type="journal article" date="2018" name="Proc. Natl. Acad. Sci. U.S.A.">
        <title>Draft genome sequence of Camellia sinensis var. sinensis provides insights into the evolution of the tea genome and tea quality.</title>
        <authorList>
            <person name="Wei C."/>
            <person name="Yang H."/>
            <person name="Wang S."/>
            <person name="Zhao J."/>
            <person name="Liu C."/>
            <person name="Gao L."/>
            <person name="Xia E."/>
            <person name="Lu Y."/>
            <person name="Tai Y."/>
            <person name="She G."/>
            <person name="Sun J."/>
            <person name="Cao H."/>
            <person name="Tong W."/>
            <person name="Gao Q."/>
            <person name="Li Y."/>
            <person name="Deng W."/>
            <person name="Jiang X."/>
            <person name="Wang W."/>
            <person name="Chen Q."/>
            <person name="Zhang S."/>
            <person name="Li H."/>
            <person name="Wu J."/>
            <person name="Wang P."/>
            <person name="Li P."/>
            <person name="Shi C."/>
            <person name="Zheng F."/>
            <person name="Jian J."/>
            <person name="Huang B."/>
            <person name="Shan D."/>
            <person name="Shi M."/>
            <person name="Fang C."/>
            <person name="Yue Y."/>
            <person name="Li F."/>
            <person name="Li D."/>
            <person name="Wei S."/>
            <person name="Han B."/>
            <person name="Jiang C."/>
            <person name="Yin Y."/>
            <person name="Xia T."/>
            <person name="Zhang Z."/>
            <person name="Bennetzen J.L."/>
            <person name="Zhao S."/>
            <person name="Wan X."/>
        </authorList>
    </citation>
    <scope>NUCLEOTIDE SEQUENCE [LARGE SCALE GENOMIC DNA]</scope>
    <source>
        <strain evidence="7">cv. Shuchazao</strain>
        <tissue evidence="6">Leaf</tissue>
    </source>
</reference>
<evidence type="ECO:0000313" key="6">
    <source>
        <dbReference type="EMBL" id="THG09632.1"/>
    </source>
</evidence>
<dbReference type="InterPro" id="IPR018108">
    <property type="entry name" value="MCP_transmembrane"/>
</dbReference>
<proteinExistence type="predicted"/>